<evidence type="ECO:0000313" key="4">
    <source>
        <dbReference type="EMBL" id="MCP3425573.1"/>
    </source>
</evidence>
<feature type="region of interest" description="Disordered" evidence="2">
    <location>
        <begin position="1"/>
        <end position="26"/>
    </location>
</feature>
<reference evidence="4" key="1">
    <citation type="submission" date="2022-06" db="EMBL/GenBank/DDBJ databases">
        <title>Rothia sp. isolated from sandalwood seedling.</title>
        <authorList>
            <person name="Tuikhar N."/>
            <person name="Kirdat K."/>
            <person name="Thorat V."/>
            <person name="Swetha P."/>
            <person name="Padma S."/>
            <person name="Sundararaj R."/>
            <person name="Yadav A."/>
        </authorList>
    </citation>
    <scope>NUCLEOTIDE SEQUENCE</scope>
    <source>
        <strain evidence="4">AR01</strain>
    </source>
</reference>
<keyword evidence="5" id="KW-1185">Reference proteome</keyword>
<comment type="caution">
    <text evidence="4">The sequence shown here is derived from an EMBL/GenBank/DDBJ whole genome shotgun (WGS) entry which is preliminary data.</text>
</comment>
<dbReference type="InterPro" id="IPR001638">
    <property type="entry name" value="Solute-binding_3/MltF_N"/>
</dbReference>
<evidence type="ECO:0000256" key="2">
    <source>
        <dbReference type="SAM" id="MobiDB-lite"/>
    </source>
</evidence>
<dbReference type="SUPFAM" id="SSF53850">
    <property type="entry name" value="Periplasmic binding protein-like II"/>
    <property type="match status" value="1"/>
</dbReference>
<accession>A0A9X2KHV5</accession>
<gene>
    <name evidence="4" type="ORF">NBM05_05980</name>
</gene>
<protein>
    <submittedName>
        <fullName evidence="4">ABC transporter substrate-binding protein</fullName>
    </submittedName>
</protein>
<keyword evidence="1" id="KW-0732">Signal</keyword>
<evidence type="ECO:0000313" key="5">
    <source>
        <dbReference type="Proteomes" id="UP001139502"/>
    </source>
</evidence>
<dbReference type="CDD" id="cd01004">
    <property type="entry name" value="PBP2_MidA_like"/>
    <property type="match status" value="1"/>
</dbReference>
<dbReference type="PANTHER" id="PTHR35936:SF17">
    <property type="entry name" value="ARGININE-BINDING EXTRACELLULAR PROTEIN ARTP"/>
    <property type="match status" value="1"/>
</dbReference>
<dbReference type="SMART" id="SM00062">
    <property type="entry name" value="PBPb"/>
    <property type="match status" value="1"/>
</dbReference>
<dbReference type="RefSeq" id="WP_254165847.1">
    <property type="nucleotide sequence ID" value="NZ_JANAFB010000011.1"/>
</dbReference>
<name>A0A9X2KHV5_9MICC</name>
<organism evidence="4 5">
    <name type="scientific">Rothia santali</name>
    <dbReference type="NCBI Taxonomy" id="2949643"/>
    <lineage>
        <taxon>Bacteria</taxon>
        <taxon>Bacillati</taxon>
        <taxon>Actinomycetota</taxon>
        <taxon>Actinomycetes</taxon>
        <taxon>Micrococcales</taxon>
        <taxon>Micrococcaceae</taxon>
        <taxon>Rothia</taxon>
    </lineage>
</organism>
<feature type="domain" description="Solute-binding protein family 3/N-terminal" evidence="3">
    <location>
        <begin position="62"/>
        <end position="291"/>
    </location>
</feature>
<proteinExistence type="predicted"/>
<dbReference type="PANTHER" id="PTHR35936">
    <property type="entry name" value="MEMBRANE-BOUND LYTIC MUREIN TRANSGLYCOSYLASE F"/>
    <property type="match status" value="1"/>
</dbReference>
<dbReference type="AlphaFoldDB" id="A0A9X2KHV5"/>
<evidence type="ECO:0000259" key="3">
    <source>
        <dbReference type="SMART" id="SM00062"/>
    </source>
</evidence>
<dbReference type="Pfam" id="PF00497">
    <property type="entry name" value="SBP_bac_3"/>
    <property type="match status" value="1"/>
</dbReference>
<dbReference type="Proteomes" id="UP001139502">
    <property type="component" value="Unassembled WGS sequence"/>
</dbReference>
<dbReference type="EMBL" id="JANAFB010000011">
    <property type="protein sequence ID" value="MCP3425573.1"/>
    <property type="molecule type" value="Genomic_DNA"/>
</dbReference>
<sequence length="305" mass="33475">MTTHSRRPGPPRRPGRLRRPGPSRRPRLGGLLALAASLLLVLTGCIPASDVDRSQKTVIPGTLIVGMSPDFPPMEYRNDDNELVGADVELVREAGRRMGMEVQFEEQKFDQLITSVRTDRVDVVFSGMSDTPVRQKTVDFIDYYQSVGQFYTLPENAGRFQEPADICGQPVSVSTKTDYYTSLLDYNEDVCQANGLPDISIVATDSGAAARLQLDQGRSIAAVQGRENLAYFATTEPGKYQVVLSDLTALPFGAAVRKDNTELSEAIRQAFQDMYDDGTMVRILEKYGVSSGARAPEINGVKGEE</sequence>
<evidence type="ECO:0000256" key="1">
    <source>
        <dbReference type="ARBA" id="ARBA00022729"/>
    </source>
</evidence>
<dbReference type="Gene3D" id="3.40.190.10">
    <property type="entry name" value="Periplasmic binding protein-like II"/>
    <property type="match status" value="2"/>
</dbReference>